<comment type="cofactor">
    <cofactor evidence="1">
        <name>heme b</name>
        <dbReference type="ChEBI" id="CHEBI:60344"/>
    </cofactor>
</comment>
<evidence type="ECO:0000256" key="10">
    <source>
        <dbReference type="ARBA" id="ARBA00023136"/>
    </source>
</evidence>
<feature type="transmembrane region" description="Helical" evidence="13">
    <location>
        <begin position="156"/>
        <end position="180"/>
    </location>
</feature>
<keyword evidence="6" id="KW-0479">Metal-binding</keyword>
<name>A0AAV2F324_9ROSI</name>
<dbReference type="Gene3D" id="1.20.120.1770">
    <property type="match status" value="1"/>
</dbReference>
<dbReference type="Proteomes" id="UP001497516">
    <property type="component" value="Chromosome 6"/>
</dbReference>
<feature type="transmembrane region" description="Helical" evidence="13">
    <location>
        <begin position="51"/>
        <end position="75"/>
    </location>
</feature>
<dbReference type="GO" id="GO:0140571">
    <property type="term" value="F:transmembrane ascorbate ferrireductase activity"/>
    <property type="evidence" value="ECO:0007669"/>
    <property type="project" value="UniProtKB-EC"/>
</dbReference>
<feature type="transmembrane region" description="Helical" evidence="13">
    <location>
        <begin position="119"/>
        <end position="144"/>
    </location>
</feature>
<keyword evidence="3" id="KW-0813">Transport</keyword>
<keyword evidence="8 13" id="KW-1133">Transmembrane helix</keyword>
<evidence type="ECO:0000256" key="11">
    <source>
        <dbReference type="ARBA" id="ARBA00024225"/>
    </source>
</evidence>
<gene>
    <name evidence="15" type="ORF">LTRI10_LOCUS33274</name>
</gene>
<sequence length="221" mass="23942">MRGLRMSVLPVTVVAHLTAIATTALVLVWLLKLRGGLAWNAQPPASFKVFNVHPLVMVIGFVLVSGEGIMAYKIIGGRRRVRKASHLALHLIALFAGVFGVVAVFRYRHQIEAQHMITLHSWLGIITVASFALQFVLGAVFYMFRGAAQTSAKASYLPWHIFVGSIIFLMAVGTALTGIVQQFAILGLGNDQEGHIVNSIGLLLVLFAATVGLTVVLPYEK</sequence>
<dbReference type="EMBL" id="OZ034819">
    <property type="protein sequence ID" value="CAL1392646.1"/>
    <property type="molecule type" value="Genomic_DNA"/>
</dbReference>
<protein>
    <recommendedName>
        <fullName evidence="11">ascorbate ferrireductase (transmembrane)</fullName>
        <ecNumber evidence="11">7.2.1.3</ecNumber>
    </recommendedName>
</protein>
<keyword evidence="10 13" id="KW-0472">Membrane</keyword>
<evidence type="ECO:0000256" key="5">
    <source>
        <dbReference type="ARBA" id="ARBA00022692"/>
    </source>
</evidence>
<evidence type="ECO:0000256" key="4">
    <source>
        <dbReference type="ARBA" id="ARBA00022617"/>
    </source>
</evidence>
<reference evidence="15 16" key="1">
    <citation type="submission" date="2024-04" db="EMBL/GenBank/DDBJ databases">
        <authorList>
            <person name="Fracassetti M."/>
        </authorList>
    </citation>
    <scope>NUCLEOTIDE SEQUENCE [LARGE SCALE GENOMIC DNA]</scope>
</reference>
<dbReference type="FunFam" id="1.20.120.1770:FF:000001">
    <property type="entry name" value="Cytochrome b reductase 1"/>
    <property type="match status" value="1"/>
</dbReference>
<accession>A0AAV2F324</accession>
<dbReference type="GO" id="GO:0046872">
    <property type="term" value="F:metal ion binding"/>
    <property type="evidence" value="ECO:0007669"/>
    <property type="project" value="UniProtKB-KW"/>
</dbReference>
<evidence type="ECO:0000256" key="9">
    <source>
        <dbReference type="ARBA" id="ARBA00023004"/>
    </source>
</evidence>
<evidence type="ECO:0000313" key="16">
    <source>
        <dbReference type="Proteomes" id="UP001497516"/>
    </source>
</evidence>
<keyword evidence="5 13" id="KW-0812">Transmembrane</keyword>
<comment type="subcellular location">
    <subcellularLocation>
        <location evidence="2">Membrane</location>
        <topology evidence="2">Multi-pass membrane protein</topology>
    </subcellularLocation>
</comment>
<dbReference type="Pfam" id="PF03188">
    <property type="entry name" value="Cytochrom_B561"/>
    <property type="match status" value="1"/>
</dbReference>
<evidence type="ECO:0000256" key="2">
    <source>
        <dbReference type="ARBA" id="ARBA00004141"/>
    </source>
</evidence>
<feature type="transmembrane region" description="Helical" evidence="13">
    <location>
        <begin position="87"/>
        <end position="107"/>
    </location>
</feature>
<dbReference type="SMART" id="SM00665">
    <property type="entry name" value="B561"/>
    <property type="match status" value="1"/>
</dbReference>
<keyword evidence="4" id="KW-0349">Heme</keyword>
<evidence type="ECO:0000256" key="1">
    <source>
        <dbReference type="ARBA" id="ARBA00001970"/>
    </source>
</evidence>
<evidence type="ECO:0000259" key="14">
    <source>
        <dbReference type="PROSITE" id="PS50939"/>
    </source>
</evidence>
<evidence type="ECO:0000256" key="8">
    <source>
        <dbReference type="ARBA" id="ARBA00022989"/>
    </source>
</evidence>
<dbReference type="InterPro" id="IPR043205">
    <property type="entry name" value="CYB561/CYBRD1-like"/>
</dbReference>
<evidence type="ECO:0000256" key="6">
    <source>
        <dbReference type="ARBA" id="ARBA00022723"/>
    </source>
</evidence>
<evidence type="ECO:0000256" key="13">
    <source>
        <dbReference type="SAM" id="Phobius"/>
    </source>
</evidence>
<feature type="transmembrane region" description="Helical" evidence="13">
    <location>
        <begin position="200"/>
        <end position="219"/>
    </location>
</feature>
<proteinExistence type="predicted"/>
<keyword evidence="7" id="KW-0249">Electron transport</keyword>
<evidence type="ECO:0000313" key="15">
    <source>
        <dbReference type="EMBL" id="CAL1392646.1"/>
    </source>
</evidence>
<dbReference type="PANTHER" id="PTHR10106">
    <property type="entry name" value="CYTOCHROME B561-RELATED"/>
    <property type="match status" value="1"/>
</dbReference>
<dbReference type="InterPro" id="IPR006593">
    <property type="entry name" value="Cyt_b561/ferric_Rdtase_TM"/>
</dbReference>
<evidence type="ECO:0000256" key="7">
    <source>
        <dbReference type="ARBA" id="ARBA00022982"/>
    </source>
</evidence>
<feature type="transmembrane region" description="Helical" evidence="13">
    <location>
        <begin position="7"/>
        <end position="31"/>
    </location>
</feature>
<keyword evidence="16" id="KW-1185">Reference proteome</keyword>
<dbReference type="GO" id="GO:0016020">
    <property type="term" value="C:membrane"/>
    <property type="evidence" value="ECO:0007669"/>
    <property type="project" value="UniProtKB-SubCell"/>
</dbReference>
<organism evidence="15 16">
    <name type="scientific">Linum trigynum</name>
    <dbReference type="NCBI Taxonomy" id="586398"/>
    <lineage>
        <taxon>Eukaryota</taxon>
        <taxon>Viridiplantae</taxon>
        <taxon>Streptophyta</taxon>
        <taxon>Embryophyta</taxon>
        <taxon>Tracheophyta</taxon>
        <taxon>Spermatophyta</taxon>
        <taxon>Magnoliopsida</taxon>
        <taxon>eudicotyledons</taxon>
        <taxon>Gunneridae</taxon>
        <taxon>Pentapetalae</taxon>
        <taxon>rosids</taxon>
        <taxon>fabids</taxon>
        <taxon>Malpighiales</taxon>
        <taxon>Linaceae</taxon>
        <taxon>Linum</taxon>
    </lineage>
</organism>
<dbReference type="AlphaFoldDB" id="A0AAV2F324"/>
<feature type="domain" description="Cytochrome b561" evidence="14">
    <location>
        <begin position="14"/>
        <end position="216"/>
    </location>
</feature>
<dbReference type="PANTHER" id="PTHR10106:SF43">
    <property type="entry name" value="CYTOCHROME B561 FAMILY PROTEIN, EXPRESSED"/>
    <property type="match status" value="1"/>
</dbReference>
<keyword evidence="9" id="KW-0408">Iron</keyword>
<dbReference type="PROSITE" id="PS50939">
    <property type="entry name" value="CYTOCHROME_B561"/>
    <property type="match status" value="1"/>
</dbReference>
<comment type="catalytic activity">
    <reaction evidence="12">
        <text>Fe(3+)(out) + L-ascorbate(in) = monodehydro-L-ascorbate radical(in) + Fe(2+)(out) + H(+)</text>
        <dbReference type="Rhea" id="RHEA:30403"/>
        <dbReference type="ChEBI" id="CHEBI:15378"/>
        <dbReference type="ChEBI" id="CHEBI:29033"/>
        <dbReference type="ChEBI" id="CHEBI:29034"/>
        <dbReference type="ChEBI" id="CHEBI:38290"/>
        <dbReference type="ChEBI" id="CHEBI:59513"/>
        <dbReference type="EC" id="7.2.1.3"/>
    </reaction>
</comment>
<evidence type="ECO:0000256" key="12">
    <source>
        <dbReference type="ARBA" id="ARBA00051575"/>
    </source>
</evidence>
<dbReference type="EC" id="7.2.1.3" evidence="11"/>
<evidence type="ECO:0000256" key="3">
    <source>
        <dbReference type="ARBA" id="ARBA00022448"/>
    </source>
</evidence>